<dbReference type="InterPro" id="IPR050164">
    <property type="entry name" value="Peptidase_C19"/>
</dbReference>
<dbReference type="Proteomes" id="UP000708208">
    <property type="component" value="Unassembled WGS sequence"/>
</dbReference>
<evidence type="ECO:0000256" key="4">
    <source>
        <dbReference type="ARBA" id="ARBA00022786"/>
    </source>
</evidence>
<evidence type="ECO:0000256" key="1">
    <source>
        <dbReference type="ARBA" id="ARBA00009085"/>
    </source>
</evidence>
<accession>A0A8J2PS37</accession>
<dbReference type="InterPro" id="IPR001394">
    <property type="entry name" value="Peptidase_C19_UCH"/>
</dbReference>
<dbReference type="PROSITE" id="PS00973">
    <property type="entry name" value="USP_2"/>
    <property type="match status" value="1"/>
</dbReference>
<feature type="region of interest" description="Disordered" evidence="6">
    <location>
        <begin position="1"/>
        <end position="63"/>
    </location>
</feature>
<dbReference type="CDD" id="cd02659">
    <property type="entry name" value="peptidase_C19C"/>
    <property type="match status" value="1"/>
</dbReference>
<evidence type="ECO:0000256" key="5">
    <source>
        <dbReference type="ARBA" id="ARBA00022801"/>
    </source>
</evidence>
<protein>
    <recommendedName>
        <fullName evidence="7">USP domain-containing protein</fullName>
    </recommendedName>
</protein>
<dbReference type="GO" id="GO:0006508">
    <property type="term" value="P:proteolysis"/>
    <property type="evidence" value="ECO:0007669"/>
    <property type="project" value="UniProtKB-KW"/>
</dbReference>
<feature type="compositionally biased region" description="Polar residues" evidence="6">
    <location>
        <begin position="16"/>
        <end position="36"/>
    </location>
</feature>
<evidence type="ECO:0000256" key="3">
    <source>
        <dbReference type="ARBA" id="ARBA00022670"/>
    </source>
</evidence>
<dbReference type="PROSITE" id="PS00972">
    <property type="entry name" value="USP_1"/>
    <property type="match status" value="1"/>
</dbReference>
<feature type="region of interest" description="Disordered" evidence="6">
    <location>
        <begin position="2511"/>
        <end position="2585"/>
    </location>
</feature>
<sequence>MPPDEPVMDDDRETSDFNLSSDPAAQRQTFSSSSDPVVQRRKLRGLPTKAGRNGPPRFEEDCPPESVPNFVALNSTNLVTEVEKSSVVTSVNSKGMSSSPSHNLNEGMEETAHNNDVSSAVNDENGEVFYDDFPLEDMQRLDEMITNPRWVVPVLPGGQLEVLLNASINLCRKGVDTKSEACQRFFREGLTISFTKILTDDAVSSWKPEIHKCILSNSGKLVDLIVVKLTQDWFPLLELLGILFNPNNKFHSFNVLRPPESYPADIPIADDELYARHIETRVPKGWLVDLINRFGNQKGFDLLLERFRSETPLSVSLVYALLKPFGLCADFLTKHTVDKYFTPILSLVPQFLENLSDDDLKKETAKSDVISSIIKYLKCLQGRIAESDEHMRVLEIFRLRMIFRMLQVSSFNGKMNALNEINQVILNVSSYYPHHQHRVEEMEYLTSKRIAEWLAENQVLQIILRDSLHQPQYVEKMEKILRFIIKERSLTLKDLDDIWAAQVGKHDAIVKNVHDLLAKLAWDFSPEQLDHLFECFQASWTTANKRQREKLLELIRRLAEDDKDGLMAYKVLTLFWNLAHSNEVPTEIMDQALAAHVKVLDYSCSQQRDNQKLQWLNKSMDQLAADDVEWVIPAMKHMREIFVLYPEGHTNHKNTSAVFRTHVISQMQSERHLIVKVCNSLSCYMDRVRSYVKEKSPCDPNNVRLDGRYSHPDQIKERLNFLRFLLKEGQLYLCEDQANLIWQSLAESPAFPTDREMCFEWFSKLMGDEPDLDPKFTEPFFERKILNFDATLLTDSGMECFERFFKSVNVNNKKLFVKRDEVLMDDLDLIGTDYIWRVILSGSEDMAHRAIGFLRQIFTALGPNLLPNQTDVHEDFLSSCMDRLRTSYDTILVLEKDKDSTNRVRQEVTRACRVLRVLWEYISECDSDYGEERAFIPLYRAARAKNFSIYVRFPSQGSRGFEDMEVFTHSNETPAGLRRQIIRQIKEHTQTNSTFKLDLYYNGEVIDLSEDRRVVSLYGLRDKMLLQAKIVQSNMTNSPDSSDESSGGSPNHFAGGTDGPNIEVEESLPSVMMSTNERRMEFLCQLCGLGSSIAEERLREAARMLLTILPPCRNTEKALKDAFLNQTDKKPYNFLFNADPATVLYRLEVLYALLFPAVNCESEATLELLHMFFTSGGAGAVVEMLTKNNFMPLADVATKRSAYLAVLKLTKSVLTITSQLLIKYATTGHHIAEERLRVISDAVTSIPNPTSEVILRRIADHLSFTLLNFIKEAPGSKSTEVLRSLLKSAVDGVLPDIETIKLVIKLATSTASGSLTYFSSEQHQANREPTEDDIAVCEEALEVLTLSFVLNPSALEQMLVDTLWKPFLRQVLFHTHGRSVRYVAHEQLYAIATKCSGNTSVLTFFIMFLFEVVQTLVRDTPQHSRDVFHLLCNLLRYSHNFNIPLPKHEQLLQSEIEWLRQVKDYVKLNGEGCIQEDLLEGRICVARELTGFLSWDKKLQLGSDPQGNKSLIREIIEEFVFPWSKAHSALKKSGEINFDSPVQICSNPITQNAILDIVVSLCTGCYQNLKLTIEILIGIFNYSADGSSLTSDGVISDWEYIPPMGNRPIGGFVGLKNAGATCYMNSVLQQLFMVENIKRGILSVTVTDDLSDEGIDEIPSNDSITSGNDSTTESTLDNADDRKSYNVCILKQVQAIFGHLALSKLQYYIPEGLWKHFRLQGEPVNLREQQDAVEFFMSLIESVDDGLKALGQEQVMSKQLGGLFSDQKICKECPHRYSKEEPFSVISVDIRNHSNLLDSLEQYVKGELLEGADAYHCEKCNKKVVTVKRLCVKRLPPVLAIQLKRFEYDYERVCPIKYNDYFEFPRELDMEPYTVSGLAKIEGEMIDGDDVALMAQNVCTSYRLTGIVVHSGQASGGHYYSYISFKCNDGQWRWYKFDDGDVSECRMDDDEELKNQCFGGDYSGEVFDHMMKRMSFRRQKRWWNAYILFYTQKDALDYVVSKFSSMSLSERRLKVPPRIERSVLKENIEFMHMRAHFSIEYFQFIKKLIGGNTYILNGIAEPPPPEETEQLAILSVTIATMFLFSVGFRTKKSLRGVANDWYEVTAAYLKYSKSVRSHFATFALFRDPCRIGEYLLECPSSEVRGAFAKFLVFLSHCSKNDGVYTPPTPMASLSRISDKNAYLHDYILEAVLNLLRRDVSEYGRHLVQYFNFFVSYANIGDQQKLHLIKLDVPTTFIQVSLDDGPAPPIKYQSADLGKLYHLVSILIRSCDVSHRCRSNTQNEQPMPNPYMEGSVTEPLYVLPQSTCDIIYGRGNFTCSSYFKKTMEEAYGSEETLLLLQFLSWENPHFSRLILSEILGHISYSYAPELKAFLDILLNLLRIEDTWKQMRLTNALKGFPDEKEGLIDIIHRNKQSHPKRAYLFIKCVTNLMTPGSRAHQIVTSSADLLRKWNLAVEWLQHELDRRAPVAGSYGYSSTSWSPPSNESSNGSFYLERSLSAKATLERAVELRIDPEQGDNEDDVISSEGEEEGGKVTRDPFVTTQDETNGCSSSYTTAAPPNTPPSIFFSSNKRKHSSANGKPTFKI</sequence>
<feature type="compositionally biased region" description="Polar residues" evidence="6">
    <location>
        <begin position="2540"/>
        <end position="2558"/>
    </location>
</feature>
<dbReference type="GO" id="GO:0005634">
    <property type="term" value="C:nucleus"/>
    <property type="evidence" value="ECO:0007669"/>
    <property type="project" value="TreeGrafter"/>
</dbReference>
<dbReference type="GO" id="GO:0004843">
    <property type="term" value="F:cysteine-type deubiquitinase activity"/>
    <property type="evidence" value="ECO:0007669"/>
    <property type="project" value="InterPro"/>
</dbReference>
<keyword evidence="3" id="KW-0645">Protease</keyword>
<comment type="caution">
    <text evidence="8">The sequence shown here is derived from an EMBL/GenBank/DDBJ whole genome shotgun (WGS) entry which is preliminary data.</text>
</comment>
<evidence type="ECO:0000256" key="6">
    <source>
        <dbReference type="SAM" id="MobiDB-lite"/>
    </source>
</evidence>
<dbReference type="GO" id="GO:0016579">
    <property type="term" value="P:protein deubiquitination"/>
    <property type="evidence" value="ECO:0007669"/>
    <property type="project" value="InterPro"/>
</dbReference>
<dbReference type="EMBL" id="CAJVCH010570286">
    <property type="protein sequence ID" value="CAG7834570.1"/>
    <property type="molecule type" value="Genomic_DNA"/>
</dbReference>
<comment type="similarity">
    <text evidence="1">Belongs to the peptidase C19 family.</text>
</comment>
<feature type="compositionally biased region" description="Low complexity" evidence="6">
    <location>
        <begin position="1037"/>
        <end position="1051"/>
    </location>
</feature>
<dbReference type="InterPro" id="IPR028889">
    <property type="entry name" value="USP"/>
</dbReference>
<dbReference type="InterPro" id="IPR055176">
    <property type="entry name" value="UBP24/USP9X/USP9Y_UBL"/>
</dbReference>
<dbReference type="OrthoDB" id="289038at2759"/>
<gene>
    <name evidence="8" type="ORF">AFUS01_LOCUS44061</name>
</gene>
<dbReference type="PANTHER" id="PTHR24006">
    <property type="entry name" value="UBIQUITIN CARBOXYL-TERMINAL HYDROLASE"/>
    <property type="match status" value="1"/>
</dbReference>
<dbReference type="Pfam" id="PF22900">
    <property type="entry name" value="UCH_UBL1"/>
    <property type="match status" value="1"/>
</dbReference>
<evidence type="ECO:0000313" key="8">
    <source>
        <dbReference type="EMBL" id="CAG7834570.1"/>
    </source>
</evidence>
<keyword evidence="4" id="KW-0833">Ubl conjugation pathway</keyword>
<feature type="region of interest" description="Disordered" evidence="6">
    <location>
        <begin position="1653"/>
        <end position="1677"/>
    </location>
</feature>
<keyword evidence="9" id="KW-1185">Reference proteome</keyword>
<evidence type="ECO:0000313" key="9">
    <source>
        <dbReference type="Proteomes" id="UP000708208"/>
    </source>
</evidence>
<evidence type="ECO:0000256" key="2">
    <source>
        <dbReference type="ARBA" id="ARBA00022553"/>
    </source>
</evidence>
<dbReference type="PANTHER" id="PTHR24006:SF925">
    <property type="entry name" value="UBIQUITINYL HYDROLASE 1"/>
    <property type="match status" value="1"/>
</dbReference>
<dbReference type="InterPro" id="IPR021905">
    <property type="entry name" value="DUF3517"/>
</dbReference>
<dbReference type="Pfam" id="PF12030">
    <property type="entry name" value="DUF3517"/>
    <property type="match status" value="1"/>
</dbReference>
<keyword evidence="2" id="KW-0597">Phosphoprotein</keyword>
<evidence type="ECO:0000259" key="7">
    <source>
        <dbReference type="PROSITE" id="PS50235"/>
    </source>
</evidence>
<name>A0A8J2PS37_9HEXA</name>
<feature type="region of interest" description="Disordered" evidence="6">
    <location>
        <begin position="1034"/>
        <end position="1061"/>
    </location>
</feature>
<organism evidence="8 9">
    <name type="scientific">Allacma fusca</name>
    <dbReference type="NCBI Taxonomy" id="39272"/>
    <lineage>
        <taxon>Eukaryota</taxon>
        <taxon>Metazoa</taxon>
        <taxon>Ecdysozoa</taxon>
        <taxon>Arthropoda</taxon>
        <taxon>Hexapoda</taxon>
        <taxon>Collembola</taxon>
        <taxon>Symphypleona</taxon>
        <taxon>Sminthuridae</taxon>
        <taxon>Allacma</taxon>
    </lineage>
</organism>
<dbReference type="GO" id="GO:0016477">
    <property type="term" value="P:cell migration"/>
    <property type="evidence" value="ECO:0007669"/>
    <property type="project" value="TreeGrafter"/>
</dbReference>
<feature type="compositionally biased region" description="Polar residues" evidence="6">
    <location>
        <begin position="1660"/>
        <end position="1677"/>
    </location>
</feature>
<feature type="compositionally biased region" description="Acidic residues" evidence="6">
    <location>
        <begin position="1"/>
        <end position="13"/>
    </location>
</feature>
<dbReference type="Pfam" id="PF00443">
    <property type="entry name" value="UCH"/>
    <property type="match status" value="1"/>
</dbReference>
<dbReference type="Pfam" id="PF25010">
    <property type="entry name" value="ARM_UBP24_USP9X-Y"/>
    <property type="match status" value="1"/>
</dbReference>
<dbReference type="PROSITE" id="PS50235">
    <property type="entry name" value="USP_3"/>
    <property type="match status" value="1"/>
</dbReference>
<proteinExistence type="inferred from homology"/>
<dbReference type="GO" id="GO:0005829">
    <property type="term" value="C:cytosol"/>
    <property type="evidence" value="ECO:0007669"/>
    <property type="project" value="TreeGrafter"/>
</dbReference>
<dbReference type="InterPro" id="IPR018200">
    <property type="entry name" value="USP_CS"/>
</dbReference>
<feature type="compositionally biased region" description="Acidic residues" evidence="6">
    <location>
        <begin position="2514"/>
        <end position="2529"/>
    </location>
</feature>
<keyword evidence="5" id="KW-0378">Hydrolase</keyword>
<reference evidence="8" key="1">
    <citation type="submission" date="2021-06" db="EMBL/GenBank/DDBJ databases">
        <authorList>
            <person name="Hodson N. C."/>
            <person name="Mongue J. A."/>
            <person name="Jaron S. K."/>
        </authorList>
    </citation>
    <scope>NUCLEOTIDE SEQUENCE</scope>
</reference>
<feature type="domain" description="USP" evidence="7">
    <location>
        <begin position="1613"/>
        <end position="1993"/>
    </location>
</feature>
<dbReference type="InterPro" id="IPR056850">
    <property type="entry name" value="ARM_UBP34_24_USP9X_Y"/>
</dbReference>